<protein>
    <submittedName>
        <fullName evidence="1">Uncharacterized protein</fullName>
    </submittedName>
</protein>
<dbReference type="RefSeq" id="XP_018751193.1">
    <property type="nucleotide sequence ID" value="XM_018904964.1"/>
</dbReference>
<dbReference type="eggNOG" id="ENOG502SSCI">
    <property type="taxonomic scope" value="Eukaryota"/>
</dbReference>
<keyword evidence="2" id="KW-1185">Reference proteome</keyword>
<dbReference type="STRING" id="334819.W7MK01"/>
<organism evidence="1 2">
    <name type="scientific">Gibberella moniliformis (strain M3125 / FGSC 7600)</name>
    <name type="common">Maize ear and stalk rot fungus</name>
    <name type="synonym">Fusarium verticillioides</name>
    <dbReference type="NCBI Taxonomy" id="334819"/>
    <lineage>
        <taxon>Eukaryota</taxon>
        <taxon>Fungi</taxon>
        <taxon>Dikarya</taxon>
        <taxon>Ascomycota</taxon>
        <taxon>Pezizomycotina</taxon>
        <taxon>Sordariomycetes</taxon>
        <taxon>Hypocreomycetidae</taxon>
        <taxon>Hypocreales</taxon>
        <taxon>Nectriaceae</taxon>
        <taxon>Fusarium</taxon>
        <taxon>Fusarium fujikuroi species complex</taxon>
    </lineage>
</organism>
<evidence type="ECO:0000313" key="2">
    <source>
        <dbReference type="Proteomes" id="UP000009096"/>
    </source>
</evidence>
<proteinExistence type="predicted"/>
<dbReference type="VEuPathDB" id="FungiDB:FVEG_15773"/>
<sequence>MSVPVGLQLGVELTNFVGPLTKTALRLGTLAVREAIERSGSDELTELKLAHILGRHRLDPAIATHFRSIVARSGHAPLSQFVKELVLESGSGPTVSQALVSNNVALFSMVVQVSFLAFSHDHQSLSQALTQAIDDMLTDSKTATSHGLNYVSLLGTVASCQQQTTAFSWEPHYTAIEHKILNEMKANNRTTSRPTKRRRISEQSAYRMTRIHQESVADRALPFVMLRGLLTSLDSIQRFPEDCLLQLSCDRGISSVVLWCYHIMGLSVLVRISDATIHFGDGPYNITIEHCNTTDTSVVLLQKAAENIPVFTLTATDVDPYIQSDLRRNAKGFLRHVLEIQGVDEVELREYASSLVSECFRRFDSNYKQSSRETFTSSHSREANSAAPPKEAIELASMNTIIRPAIIATASFLFEIDEAQLGDDIVGSGRTKRKRKSSLWSAAMALIYAFSRVQELTTCSQLPLSLDAFEVLTNEDYLKPEKGGFHEPILDTIRSFELICKLLLGRLYSNSYVSRAFLISSRGWSIFLDTMDAVDPADVKRGSLHIRLGVPARNGIRKARIIDGMGDFRTHSTRGILLQSDPRISFWPGVWTAKLVGTHIGYHDHDAFTAVQTYDWAHSGQKCKKWRLGFREKQEMSMGSQVFRKCSCPRLQDAVETRRVLDNLLIWPIIAKQEASESLEKYIAKHPEDSWSASKIPERIFLNGESWFFYVTGDSSARWLGLEGLERLELEENGYQLIIRGSGCCIQCAIRHSRSKALVLL</sequence>
<dbReference type="AlphaFoldDB" id="W7MK01"/>
<dbReference type="OrthoDB" id="4753470at2759"/>
<dbReference type="KEGG" id="fvr:FVEG_15773"/>
<dbReference type="EMBL" id="CM000579">
    <property type="protein sequence ID" value="EWG45002.1"/>
    <property type="molecule type" value="Genomic_DNA"/>
</dbReference>
<evidence type="ECO:0000313" key="1">
    <source>
        <dbReference type="EMBL" id="EWG45002.1"/>
    </source>
</evidence>
<dbReference type="Proteomes" id="UP000009096">
    <property type="component" value="Chromosome 2"/>
</dbReference>
<reference evidence="1 2" key="1">
    <citation type="journal article" date="2010" name="Nature">
        <title>Comparative genomics reveals mobile pathogenicity chromosomes in Fusarium.</title>
        <authorList>
            <person name="Ma L.J."/>
            <person name="van der Does H.C."/>
            <person name="Borkovich K.A."/>
            <person name="Coleman J.J."/>
            <person name="Daboussi M.J."/>
            <person name="Di Pietro A."/>
            <person name="Dufresne M."/>
            <person name="Freitag M."/>
            <person name="Grabherr M."/>
            <person name="Henrissat B."/>
            <person name="Houterman P.M."/>
            <person name="Kang S."/>
            <person name="Shim W.B."/>
            <person name="Woloshuk C."/>
            <person name="Xie X."/>
            <person name="Xu J.R."/>
            <person name="Antoniw J."/>
            <person name="Baker S.E."/>
            <person name="Bluhm B.H."/>
            <person name="Breakspear A."/>
            <person name="Brown D.W."/>
            <person name="Butchko R.A."/>
            <person name="Chapman S."/>
            <person name="Coulson R."/>
            <person name="Coutinho P.M."/>
            <person name="Danchin E.G."/>
            <person name="Diener A."/>
            <person name="Gale L.R."/>
            <person name="Gardiner D.M."/>
            <person name="Goff S."/>
            <person name="Hammond-Kosack K.E."/>
            <person name="Hilburn K."/>
            <person name="Hua-Van A."/>
            <person name="Jonkers W."/>
            <person name="Kazan K."/>
            <person name="Kodira C.D."/>
            <person name="Koehrsen M."/>
            <person name="Kumar L."/>
            <person name="Lee Y.H."/>
            <person name="Li L."/>
            <person name="Manners J.M."/>
            <person name="Miranda-Saavedra D."/>
            <person name="Mukherjee M."/>
            <person name="Park G."/>
            <person name="Park J."/>
            <person name="Park S.Y."/>
            <person name="Proctor R.H."/>
            <person name="Regev A."/>
            <person name="Ruiz-Roldan M.C."/>
            <person name="Sain D."/>
            <person name="Sakthikumar S."/>
            <person name="Sykes S."/>
            <person name="Schwartz D.C."/>
            <person name="Turgeon B.G."/>
            <person name="Wapinski I."/>
            <person name="Yoder O."/>
            <person name="Young S."/>
            <person name="Zeng Q."/>
            <person name="Zhou S."/>
            <person name="Galagan J."/>
            <person name="Cuomo C.A."/>
            <person name="Kistler H.C."/>
            <person name="Rep M."/>
        </authorList>
    </citation>
    <scope>NUCLEOTIDE SEQUENCE [LARGE SCALE GENOMIC DNA]</scope>
    <source>
        <strain evidence="2">M3125 / FGSC 7600</strain>
    </source>
</reference>
<dbReference type="EMBL" id="DS022248">
    <property type="protein sequence ID" value="EWG45002.1"/>
    <property type="molecule type" value="Genomic_DNA"/>
</dbReference>
<dbReference type="GeneID" id="30072649"/>
<name>W7MK01_GIBM7</name>
<accession>W7MK01</accession>
<gene>
    <name evidence="1" type="ORF">FVEG_15773</name>
</gene>